<accession>A0ABD3U288</accession>
<proteinExistence type="predicted"/>
<sequence length="128" mass="14715">MRLMPYMFQRPNVDSKLSKAFEDVTNDVLMLRKLYHRGEGGASSVTKGLLPSQRLPNTHPSRMRRNNKPVHSILLSKQTMSYLKTSINLTRLMGSIRQPLDRLTNLTPKKMSRFDSSVNREPDGDQSR</sequence>
<reference evidence="2 3" key="1">
    <citation type="submission" date="2024-11" db="EMBL/GenBank/DDBJ databases">
        <title>Chromosome-level genome assembly of the freshwater bivalve Anodonta woodiana.</title>
        <authorList>
            <person name="Chen X."/>
        </authorList>
    </citation>
    <scope>NUCLEOTIDE SEQUENCE [LARGE SCALE GENOMIC DNA]</scope>
    <source>
        <strain evidence="2">MN2024</strain>
        <tissue evidence="2">Gills</tissue>
    </source>
</reference>
<feature type="region of interest" description="Disordered" evidence="1">
    <location>
        <begin position="103"/>
        <end position="128"/>
    </location>
</feature>
<comment type="caution">
    <text evidence="2">The sequence shown here is derived from an EMBL/GenBank/DDBJ whole genome shotgun (WGS) entry which is preliminary data.</text>
</comment>
<dbReference type="Proteomes" id="UP001634394">
    <property type="component" value="Unassembled WGS sequence"/>
</dbReference>
<protein>
    <submittedName>
        <fullName evidence="2">Uncharacterized protein</fullName>
    </submittedName>
</protein>
<evidence type="ECO:0000313" key="2">
    <source>
        <dbReference type="EMBL" id="KAL3842723.1"/>
    </source>
</evidence>
<dbReference type="AlphaFoldDB" id="A0ABD3U288"/>
<name>A0ABD3U288_SINWO</name>
<feature type="region of interest" description="Disordered" evidence="1">
    <location>
        <begin position="39"/>
        <end position="69"/>
    </location>
</feature>
<evidence type="ECO:0000313" key="3">
    <source>
        <dbReference type="Proteomes" id="UP001634394"/>
    </source>
</evidence>
<evidence type="ECO:0000256" key="1">
    <source>
        <dbReference type="SAM" id="MobiDB-lite"/>
    </source>
</evidence>
<keyword evidence="3" id="KW-1185">Reference proteome</keyword>
<organism evidence="2 3">
    <name type="scientific">Sinanodonta woodiana</name>
    <name type="common">Chinese pond mussel</name>
    <name type="synonym">Anodonta woodiana</name>
    <dbReference type="NCBI Taxonomy" id="1069815"/>
    <lineage>
        <taxon>Eukaryota</taxon>
        <taxon>Metazoa</taxon>
        <taxon>Spiralia</taxon>
        <taxon>Lophotrochozoa</taxon>
        <taxon>Mollusca</taxon>
        <taxon>Bivalvia</taxon>
        <taxon>Autobranchia</taxon>
        <taxon>Heteroconchia</taxon>
        <taxon>Palaeoheterodonta</taxon>
        <taxon>Unionida</taxon>
        <taxon>Unionoidea</taxon>
        <taxon>Unionidae</taxon>
        <taxon>Unioninae</taxon>
        <taxon>Sinanodonta</taxon>
    </lineage>
</organism>
<gene>
    <name evidence="2" type="ORF">ACJMK2_020711</name>
</gene>
<feature type="compositionally biased region" description="Basic and acidic residues" evidence="1">
    <location>
        <begin position="118"/>
        <end position="128"/>
    </location>
</feature>
<dbReference type="EMBL" id="JBJQND010000017">
    <property type="protein sequence ID" value="KAL3842723.1"/>
    <property type="molecule type" value="Genomic_DNA"/>
</dbReference>